<dbReference type="EMBL" id="JAZAVK010000074">
    <property type="protein sequence ID" value="KAK7425909.1"/>
    <property type="molecule type" value="Genomic_DNA"/>
</dbReference>
<reference evidence="1 2" key="1">
    <citation type="journal article" date="2025" name="Microbiol. Resour. Announc.">
        <title>Draft genome sequences for Neonectria magnoliae and Neonectria punicea, canker pathogens of Liriodendron tulipifera and Acer saccharum in West Virginia.</title>
        <authorList>
            <person name="Petronek H.M."/>
            <person name="Kasson M.T."/>
            <person name="Metheny A.M."/>
            <person name="Stauder C.M."/>
            <person name="Lovett B."/>
            <person name="Lynch S.C."/>
            <person name="Garnas J.R."/>
            <person name="Kasson L.R."/>
            <person name="Stajich J.E."/>
        </authorList>
    </citation>
    <scope>NUCLEOTIDE SEQUENCE [LARGE SCALE GENOMIC DNA]</scope>
    <source>
        <strain evidence="1 2">NRRL 64651</strain>
    </source>
</reference>
<keyword evidence="2" id="KW-1185">Reference proteome</keyword>
<organism evidence="1 2">
    <name type="scientific">Neonectria magnoliae</name>
    <dbReference type="NCBI Taxonomy" id="2732573"/>
    <lineage>
        <taxon>Eukaryota</taxon>
        <taxon>Fungi</taxon>
        <taxon>Dikarya</taxon>
        <taxon>Ascomycota</taxon>
        <taxon>Pezizomycotina</taxon>
        <taxon>Sordariomycetes</taxon>
        <taxon>Hypocreomycetidae</taxon>
        <taxon>Hypocreales</taxon>
        <taxon>Nectriaceae</taxon>
        <taxon>Neonectria</taxon>
    </lineage>
</organism>
<protein>
    <submittedName>
        <fullName evidence="1">Uncharacterized protein</fullName>
    </submittedName>
</protein>
<proteinExistence type="predicted"/>
<evidence type="ECO:0000313" key="2">
    <source>
        <dbReference type="Proteomes" id="UP001498421"/>
    </source>
</evidence>
<accession>A0ABR1HY65</accession>
<evidence type="ECO:0000313" key="1">
    <source>
        <dbReference type="EMBL" id="KAK7425909.1"/>
    </source>
</evidence>
<sequence length="50" mass="5855">MPTQQVQLQELAPFKKHRFTGQGRDWKDRGHFRITEDRLTDLSGLGEIIC</sequence>
<comment type="caution">
    <text evidence="1">The sequence shown here is derived from an EMBL/GenBank/DDBJ whole genome shotgun (WGS) entry which is preliminary data.</text>
</comment>
<gene>
    <name evidence="1" type="ORF">QQZ08_007623</name>
</gene>
<dbReference type="Proteomes" id="UP001498421">
    <property type="component" value="Unassembled WGS sequence"/>
</dbReference>
<name>A0ABR1HY65_9HYPO</name>